<dbReference type="Proteomes" id="UP001211421">
    <property type="component" value="Unassembled WGS sequence"/>
</dbReference>
<evidence type="ECO:0000313" key="3">
    <source>
        <dbReference type="Proteomes" id="UP001211421"/>
    </source>
</evidence>
<dbReference type="InterPro" id="IPR007111">
    <property type="entry name" value="NACHT_NTPase"/>
</dbReference>
<dbReference type="Pfam" id="PF05729">
    <property type="entry name" value="NACHT"/>
    <property type="match status" value="1"/>
</dbReference>
<evidence type="ECO:0000313" key="2">
    <source>
        <dbReference type="EMBL" id="MDB8742419.1"/>
    </source>
</evidence>
<reference evidence="2" key="1">
    <citation type="submission" date="2023-01" db="EMBL/GenBank/DDBJ databases">
        <title>Human gut microbiome strain richness.</title>
        <authorList>
            <person name="Chen-Liaw A."/>
        </authorList>
    </citation>
    <scope>NUCLEOTIDE SEQUENCE</scope>
    <source>
        <strain evidence="2">D59st1_B8_D59t2_181005</strain>
    </source>
</reference>
<name>A0AAW6DXG8_9FIRM</name>
<gene>
    <name evidence="2" type="ORF">PNV70_10100</name>
</gene>
<organism evidence="2 3">
    <name type="scientific">Ruminococcus bicirculans</name>
    <name type="common">ex Wegman et al. 2014</name>
    <dbReference type="NCBI Taxonomy" id="1160721"/>
    <lineage>
        <taxon>Bacteria</taxon>
        <taxon>Bacillati</taxon>
        <taxon>Bacillota</taxon>
        <taxon>Clostridia</taxon>
        <taxon>Eubacteriales</taxon>
        <taxon>Oscillospiraceae</taxon>
        <taxon>Ruminococcus</taxon>
    </lineage>
</organism>
<protein>
    <submittedName>
        <fullName evidence="2">NACHT domain-containing protein</fullName>
    </submittedName>
</protein>
<feature type="domain" description="NACHT" evidence="1">
    <location>
        <begin position="238"/>
        <end position="356"/>
    </location>
</feature>
<comment type="caution">
    <text evidence="2">The sequence shown here is derived from an EMBL/GenBank/DDBJ whole genome shotgun (WGS) entry which is preliminary data.</text>
</comment>
<dbReference type="PANTHER" id="PTHR46844">
    <property type="entry name" value="SLR5058 PROTEIN"/>
    <property type="match status" value="1"/>
</dbReference>
<dbReference type="RefSeq" id="WP_195551774.1">
    <property type="nucleotide sequence ID" value="NZ_JADMNX010000006.1"/>
</dbReference>
<evidence type="ECO:0000259" key="1">
    <source>
        <dbReference type="PROSITE" id="PS50837"/>
    </source>
</evidence>
<dbReference type="PROSITE" id="PS50837">
    <property type="entry name" value="NACHT"/>
    <property type="match status" value="1"/>
</dbReference>
<dbReference type="InterPro" id="IPR055048">
    <property type="entry name" value="SNaCT14"/>
</dbReference>
<accession>A0AAW6DXG8</accession>
<sequence>MEFKDFIHKLSSVISAGGSTDKFTRSIFEAIVTEDGQDILNGYKTSSYKAFFNGNTSIRRISQKINAYIEPTEFMDYIDNFPGAVVENLCNVFAEDIPDINSVNASEKLADLFVSIMTEAAGSTSKVPARDSRPIIMDAINGLAPDLGKYQDGVLYMQEIKSQDDEDRNPFQNYLENATGYYSTKKTLLYAENPHPFYELYVCNNIKYHKYRFTGYRDIRPEITISDATIEKLEAESKYIIIEGIGGIGKSMFLTHLFLTSASNISETGIVPLFLSLKDYKDTTDNVVDFIWKSLCVYDPNISKKVIIDALQNKGLVLLLDGLDEIQSSVREAFESDLEAFIKSYNGNTIIITSRPIYNAFVSFSKFSVFDIQPLSKEQALALVDKLEFWDDSAKKNFMQALDKELYSSHLQFASNPLLLTIMLMTYSSFGEVPAKMHVFYSKAYETMSRLHDASKGSFKRPLYTKLTPEEFAKIFAEFCARTYTDEILEFDERTFSTYMSKVIDSSSIDTTGISPHEFILDLTENLCIMYREGNTYYFIHRSFQEYFAAVHFSSQYDAKLTKIGNFFETMPNRTYTDKTFDMLYDMIPEKVERFIFLPFLTNLISEYEKQGDEEYWEFLEKQYPAIYHEEGNVGDSYYNEAKSYLYRIIVEYNGLEHASELEYYEWPRQIYDLPTQNWVDAYSEFVEGDAFERYPSPADISESLLDDTTLFPEDQLPYQYESYFGTPEIAGSTIEIEIYDLRKYAYKYREIRKCIEDPEFPLMVEYRELKDYYTKLKDRADKEDASSSLFDD</sequence>
<dbReference type="Gene3D" id="3.40.50.300">
    <property type="entry name" value="P-loop containing nucleotide triphosphate hydrolases"/>
    <property type="match status" value="1"/>
</dbReference>
<dbReference type="Pfam" id="PF22720">
    <property type="entry name" value="SNaCT14"/>
    <property type="match status" value="1"/>
</dbReference>
<dbReference type="AlphaFoldDB" id="A0AAW6DXG8"/>
<dbReference type="SUPFAM" id="SSF52540">
    <property type="entry name" value="P-loop containing nucleoside triphosphate hydrolases"/>
    <property type="match status" value="1"/>
</dbReference>
<proteinExistence type="predicted"/>
<dbReference type="PANTHER" id="PTHR46844:SF1">
    <property type="entry name" value="SLR5058 PROTEIN"/>
    <property type="match status" value="1"/>
</dbReference>
<dbReference type="EMBL" id="JAQMLS010000006">
    <property type="protein sequence ID" value="MDB8742419.1"/>
    <property type="molecule type" value="Genomic_DNA"/>
</dbReference>
<dbReference type="InterPro" id="IPR027417">
    <property type="entry name" value="P-loop_NTPase"/>
</dbReference>